<protein>
    <submittedName>
        <fullName evidence="4">L-amino acid N-acyltransferase YncA</fullName>
    </submittedName>
</protein>
<evidence type="ECO:0000313" key="5">
    <source>
        <dbReference type="Proteomes" id="UP000273083"/>
    </source>
</evidence>
<dbReference type="GO" id="GO:0016747">
    <property type="term" value="F:acyltransferase activity, transferring groups other than amino-acyl groups"/>
    <property type="evidence" value="ECO:0007669"/>
    <property type="project" value="InterPro"/>
</dbReference>
<keyword evidence="5" id="KW-1185">Reference proteome</keyword>
<reference evidence="4 5" key="1">
    <citation type="submission" date="2018-11" db="EMBL/GenBank/DDBJ databases">
        <title>Genomic Encyclopedia of Type Strains, Phase IV (KMG-IV): sequencing the most valuable type-strain genomes for metagenomic binning, comparative biology and taxonomic classification.</title>
        <authorList>
            <person name="Goeker M."/>
        </authorList>
    </citation>
    <scope>NUCLEOTIDE SEQUENCE [LARGE SCALE GENOMIC DNA]</scope>
    <source>
        <strain evidence="4 5">DSM 26537</strain>
    </source>
</reference>
<dbReference type="AlphaFoldDB" id="A0A3N1XUG5"/>
<dbReference type="InterPro" id="IPR000182">
    <property type="entry name" value="GNAT_dom"/>
</dbReference>
<dbReference type="EMBL" id="RJVG01000004">
    <property type="protein sequence ID" value="ROR28537.1"/>
    <property type="molecule type" value="Genomic_DNA"/>
</dbReference>
<dbReference type="PANTHER" id="PTHR43420">
    <property type="entry name" value="ACETYLTRANSFERASE"/>
    <property type="match status" value="1"/>
</dbReference>
<dbReference type="Gene3D" id="3.40.630.30">
    <property type="match status" value="1"/>
</dbReference>
<evidence type="ECO:0000259" key="3">
    <source>
        <dbReference type="PROSITE" id="PS51186"/>
    </source>
</evidence>
<evidence type="ECO:0000256" key="2">
    <source>
        <dbReference type="ARBA" id="ARBA00023315"/>
    </source>
</evidence>
<evidence type="ECO:0000256" key="1">
    <source>
        <dbReference type="ARBA" id="ARBA00022679"/>
    </source>
</evidence>
<dbReference type="InterPro" id="IPR050680">
    <property type="entry name" value="YpeA/RimI_acetyltransf"/>
</dbReference>
<dbReference type="Proteomes" id="UP000273083">
    <property type="component" value="Unassembled WGS sequence"/>
</dbReference>
<comment type="caution">
    <text evidence="4">The sequence shown here is derived from an EMBL/GenBank/DDBJ whole genome shotgun (WGS) entry which is preliminary data.</text>
</comment>
<name>A0A3N1XUG5_9FIRM</name>
<keyword evidence="2 4" id="KW-0012">Acyltransferase</keyword>
<keyword evidence="1 4" id="KW-0808">Transferase</keyword>
<gene>
    <name evidence="4" type="ORF">EDD66_104123</name>
</gene>
<proteinExistence type="predicted"/>
<dbReference type="RefSeq" id="WP_123609039.1">
    <property type="nucleotide sequence ID" value="NZ_RJVG01000004.1"/>
</dbReference>
<evidence type="ECO:0000313" key="4">
    <source>
        <dbReference type="EMBL" id="ROR28537.1"/>
    </source>
</evidence>
<dbReference type="SUPFAM" id="SSF55729">
    <property type="entry name" value="Acyl-CoA N-acyltransferases (Nat)"/>
    <property type="match status" value="1"/>
</dbReference>
<dbReference type="Pfam" id="PF00583">
    <property type="entry name" value="Acetyltransf_1"/>
    <property type="match status" value="1"/>
</dbReference>
<feature type="domain" description="N-acetyltransferase" evidence="3">
    <location>
        <begin position="4"/>
        <end position="169"/>
    </location>
</feature>
<accession>A0A3N1XUG5</accession>
<sequence>MNQVIFMEVSEESQIDEIVSLADRIWREHYSKILDQSQIDYMLEKFQSRNAIREQMDSQGYKYYLLQVEGLYVGFMGIKEEPEYKRLFLSKVYIDKEHRGLGYGSQTFAFLVEICRKKEYNKIWLTVNRQNESSIRAYEKNGFIKAYAQVTDIGHGYVMDDYVMEKKLSLNGTIER</sequence>
<dbReference type="PROSITE" id="PS51186">
    <property type="entry name" value="GNAT"/>
    <property type="match status" value="1"/>
</dbReference>
<dbReference type="InterPro" id="IPR016181">
    <property type="entry name" value="Acyl_CoA_acyltransferase"/>
</dbReference>
<organism evidence="4 5">
    <name type="scientific">Mobilisporobacter senegalensis</name>
    <dbReference type="NCBI Taxonomy" id="1329262"/>
    <lineage>
        <taxon>Bacteria</taxon>
        <taxon>Bacillati</taxon>
        <taxon>Bacillota</taxon>
        <taxon>Clostridia</taxon>
        <taxon>Lachnospirales</taxon>
        <taxon>Lachnospiraceae</taxon>
        <taxon>Mobilisporobacter</taxon>
    </lineage>
</organism>
<dbReference type="OrthoDB" id="9773249at2"/>
<dbReference type="CDD" id="cd04301">
    <property type="entry name" value="NAT_SF"/>
    <property type="match status" value="1"/>
</dbReference>